<accession>A0A6P5WVF1</accession>
<dbReference type="PANTHER" id="PTHR33710">
    <property type="entry name" value="BNAC02G09200D PROTEIN"/>
    <property type="match status" value="1"/>
</dbReference>
<dbReference type="GeneID" id="111277461"/>
<dbReference type="KEGG" id="dzi:111277461"/>
<dbReference type="AlphaFoldDB" id="A0A6P5WVF1"/>
<proteinExistence type="predicted"/>
<keyword evidence="1" id="KW-1185">Reference proteome</keyword>
<gene>
    <name evidence="2" type="primary">LOC111277461</name>
</gene>
<dbReference type="Gene3D" id="3.60.10.10">
    <property type="entry name" value="Endonuclease/exonuclease/phosphatase"/>
    <property type="match status" value="1"/>
</dbReference>
<evidence type="ECO:0000313" key="2">
    <source>
        <dbReference type="RefSeq" id="XP_022719637.1"/>
    </source>
</evidence>
<protein>
    <submittedName>
        <fullName evidence="2">Uncharacterized protein LOC111277461</fullName>
    </submittedName>
</protein>
<dbReference type="Proteomes" id="UP000515121">
    <property type="component" value="Unplaced"/>
</dbReference>
<dbReference type="OrthoDB" id="1881450at2759"/>
<sequence>MAERTEKILVEEEMIQSRGKKGKRSKKVLKRREGCGQDTAIGKKALKTQYWEEADLTDEDIRSRNRERVGIADIARSSTDFANFIQEAELIDLPLAGKKFTWYRRGKNRNEQTGLFLIIQNWLSLFSTINQWCLECSISDHIPICLGIEAQDWGPKPFKIFNHWLKNEEFHWLVENKWSLYEVEGYTGNRAMQKLKLLKKDIRQWNDHGKGDMEASIDSLEKEIALWEREHEVKPMEKSINLAIVTKKEMLWGLQRKEEQTWGQKARVKWIQEGDKNTKYFHCIANNRWRNNFLSYISHRGKRFNNPK</sequence>
<organism evidence="1 2">
    <name type="scientific">Durio zibethinus</name>
    <name type="common">Durian</name>
    <dbReference type="NCBI Taxonomy" id="66656"/>
    <lineage>
        <taxon>Eukaryota</taxon>
        <taxon>Viridiplantae</taxon>
        <taxon>Streptophyta</taxon>
        <taxon>Embryophyta</taxon>
        <taxon>Tracheophyta</taxon>
        <taxon>Spermatophyta</taxon>
        <taxon>Magnoliopsida</taxon>
        <taxon>eudicotyledons</taxon>
        <taxon>Gunneridae</taxon>
        <taxon>Pentapetalae</taxon>
        <taxon>rosids</taxon>
        <taxon>malvids</taxon>
        <taxon>Malvales</taxon>
        <taxon>Malvaceae</taxon>
        <taxon>Helicteroideae</taxon>
        <taxon>Durio</taxon>
    </lineage>
</organism>
<evidence type="ECO:0000313" key="1">
    <source>
        <dbReference type="Proteomes" id="UP000515121"/>
    </source>
</evidence>
<dbReference type="InterPro" id="IPR036691">
    <property type="entry name" value="Endo/exonu/phosph_ase_sf"/>
</dbReference>
<dbReference type="PANTHER" id="PTHR33710:SF64">
    <property type="entry name" value="ENDONUCLEASE_EXONUCLEASE_PHOSPHATASE DOMAIN-CONTAINING PROTEIN"/>
    <property type="match status" value="1"/>
</dbReference>
<reference evidence="2" key="1">
    <citation type="submission" date="2025-08" db="UniProtKB">
        <authorList>
            <consortium name="RefSeq"/>
        </authorList>
    </citation>
    <scope>IDENTIFICATION</scope>
    <source>
        <tissue evidence="2">Fruit stalk</tissue>
    </source>
</reference>
<name>A0A6P5WVF1_DURZI</name>
<dbReference type="RefSeq" id="XP_022719637.1">
    <property type="nucleotide sequence ID" value="XM_022863902.1"/>
</dbReference>